<sequence>MMVHDVFQSMTQSLLLPSNAWRTPNGRTAKALVNRNVESCIEICLTGCKCKSGFKLSKDGSRCVNSCDEEDKCNMPNEEWDDCGSGCGESTCADKPSIERMACPAICRPGCYCARGWVRQVPGGACIRSCSSLPPLIPLNVIAATAPSSVPARKKRQADSRPGIVSSGPMLTCANVRCIGKCVDTEQGPKCVAPEVTEGPATIQPPDFTPPTPQECMENAEWSTCVSSCEPQCGQPDDRICNLMCRTGCKCSDGFKLSKDGKSCVRSCDEDNSNGDGYTDVAKNPRDTEKQCPVNELWSNCHSACEPSCEQPFSTVCTLQCKMGCGCLSGFFRNSEGRCVTLPECKTNPPTDGPSCETVDCAKDHWCEMVDTTSGNQVPMCITKNACAATTCIEGEECRLLQVQCIKAPCDAIAQCVKLEKY</sequence>
<feature type="domain" description="TIL" evidence="4">
    <location>
        <begin position="76"/>
        <end position="128"/>
    </location>
</feature>
<dbReference type="PANTHER" id="PTHR23259:SF70">
    <property type="entry name" value="ACCESSORY GLAND PROTEIN ACP62F-RELATED"/>
    <property type="match status" value="1"/>
</dbReference>
<reference evidence="5 6" key="1">
    <citation type="journal article" date="2017" name="Curr. Biol.">
        <title>Genome architecture and evolution of a unichromosomal asexual nematode.</title>
        <authorList>
            <person name="Fradin H."/>
            <person name="Zegar C."/>
            <person name="Gutwein M."/>
            <person name="Lucas J."/>
            <person name="Kovtun M."/>
            <person name="Corcoran D."/>
            <person name="Baugh L.R."/>
            <person name="Kiontke K."/>
            <person name="Gunsalus K."/>
            <person name="Fitch D.H."/>
            <person name="Piano F."/>
        </authorList>
    </citation>
    <scope>NUCLEOTIDE SEQUENCE [LARGE SCALE GENOMIC DNA]</scope>
    <source>
        <strain evidence="5">PF1309</strain>
    </source>
</reference>
<dbReference type="Proteomes" id="UP000218231">
    <property type="component" value="Unassembled WGS sequence"/>
</dbReference>
<evidence type="ECO:0000256" key="1">
    <source>
        <dbReference type="ARBA" id="ARBA00022690"/>
    </source>
</evidence>
<dbReference type="InterPro" id="IPR051368">
    <property type="entry name" value="SerProtInhib-TIL_Domain"/>
</dbReference>
<dbReference type="InterPro" id="IPR036084">
    <property type="entry name" value="Ser_inhib-like_sf"/>
</dbReference>
<dbReference type="SUPFAM" id="SSF57567">
    <property type="entry name" value="Serine protease inhibitors"/>
    <property type="match status" value="3"/>
</dbReference>
<dbReference type="OrthoDB" id="5865085at2759"/>
<dbReference type="PANTHER" id="PTHR23259">
    <property type="entry name" value="RIDDLE"/>
    <property type="match status" value="1"/>
</dbReference>
<keyword evidence="6" id="KW-1185">Reference proteome</keyword>
<dbReference type="CDD" id="cd19941">
    <property type="entry name" value="TIL"/>
    <property type="match status" value="3"/>
</dbReference>
<dbReference type="InterPro" id="IPR002919">
    <property type="entry name" value="TIL_dom"/>
</dbReference>
<dbReference type="GO" id="GO:0004867">
    <property type="term" value="F:serine-type endopeptidase inhibitor activity"/>
    <property type="evidence" value="ECO:0007669"/>
    <property type="project" value="UniProtKB-KW"/>
</dbReference>
<name>A0A2A2L7D5_9BILA</name>
<keyword evidence="2" id="KW-0722">Serine protease inhibitor</keyword>
<proteinExistence type="predicted"/>
<organism evidence="5 6">
    <name type="scientific">Diploscapter pachys</name>
    <dbReference type="NCBI Taxonomy" id="2018661"/>
    <lineage>
        <taxon>Eukaryota</taxon>
        <taxon>Metazoa</taxon>
        <taxon>Ecdysozoa</taxon>
        <taxon>Nematoda</taxon>
        <taxon>Chromadorea</taxon>
        <taxon>Rhabditida</taxon>
        <taxon>Rhabditina</taxon>
        <taxon>Rhabditomorpha</taxon>
        <taxon>Rhabditoidea</taxon>
        <taxon>Rhabditidae</taxon>
        <taxon>Diploscapter</taxon>
    </lineage>
</organism>
<evidence type="ECO:0000256" key="3">
    <source>
        <dbReference type="ARBA" id="ARBA00023157"/>
    </source>
</evidence>
<protein>
    <recommendedName>
        <fullName evidence="4">TIL domain-containing protein</fullName>
    </recommendedName>
</protein>
<gene>
    <name evidence="5" type="ORF">WR25_19260</name>
</gene>
<dbReference type="Pfam" id="PF01826">
    <property type="entry name" value="TIL"/>
    <property type="match status" value="3"/>
</dbReference>
<comment type="caution">
    <text evidence="5">The sequence shown here is derived from an EMBL/GenBank/DDBJ whole genome shotgun (WGS) entry which is preliminary data.</text>
</comment>
<evidence type="ECO:0000259" key="4">
    <source>
        <dbReference type="Pfam" id="PF01826"/>
    </source>
</evidence>
<evidence type="ECO:0000313" key="6">
    <source>
        <dbReference type="Proteomes" id="UP000218231"/>
    </source>
</evidence>
<evidence type="ECO:0000313" key="5">
    <source>
        <dbReference type="EMBL" id="PAV82181.1"/>
    </source>
</evidence>
<evidence type="ECO:0000256" key="2">
    <source>
        <dbReference type="ARBA" id="ARBA00022900"/>
    </source>
</evidence>
<keyword evidence="3" id="KW-1015">Disulfide bond</keyword>
<dbReference type="Gene3D" id="2.10.25.10">
    <property type="entry name" value="Laminin"/>
    <property type="match status" value="3"/>
</dbReference>
<dbReference type="EMBL" id="LIAE01007076">
    <property type="protein sequence ID" value="PAV82181.1"/>
    <property type="molecule type" value="Genomic_DNA"/>
</dbReference>
<feature type="domain" description="TIL" evidence="4">
    <location>
        <begin position="292"/>
        <end position="345"/>
    </location>
</feature>
<dbReference type="AlphaFoldDB" id="A0A2A2L7D5"/>
<dbReference type="STRING" id="2018661.A0A2A2L7D5"/>
<accession>A0A2A2L7D5</accession>
<keyword evidence="1" id="KW-0646">Protease inhibitor</keyword>
<feature type="domain" description="TIL" evidence="4">
    <location>
        <begin position="216"/>
        <end position="267"/>
    </location>
</feature>